<comment type="caution">
    <text evidence="1">The sequence shown here is derived from an EMBL/GenBank/DDBJ whole genome shotgun (WGS) entry which is preliminary data.</text>
</comment>
<protein>
    <submittedName>
        <fullName evidence="1">Uncharacterized protein</fullName>
    </submittedName>
</protein>
<dbReference type="Proteomes" id="UP000254925">
    <property type="component" value="Unassembled WGS sequence"/>
</dbReference>
<sequence>MASRARIEWATLGEGRSLNGSAHNIIQLLHGTAAMLDVSASPTTGAARPVAPGFGLHGMGYALVRCLGSSAHPVAVAWGDDPIASSANGKLVEPGEEVALYCREGMLFSLVEVAE</sequence>
<gene>
    <name evidence="1" type="ORF">DES45_105226</name>
</gene>
<keyword evidence="2" id="KW-1185">Reference proteome</keyword>
<dbReference type="RefSeq" id="WP_170151505.1">
    <property type="nucleotide sequence ID" value="NZ_QQBB01000005.1"/>
</dbReference>
<reference evidence="1 2" key="1">
    <citation type="submission" date="2018-07" db="EMBL/GenBank/DDBJ databases">
        <title>Genomic Encyclopedia of Type Strains, Phase IV (KMG-IV): sequencing the most valuable type-strain genomes for metagenomic binning, comparative biology and taxonomic classification.</title>
        <authorList>
            <person name="Goeker M."/>
        </authorList>
    </citation>
    <scope>NUCLEOTIDE SEQUENCE [LARGE SCALE GENOMIC DNA]</scope>
    <source>
        <strain evidence="1 2">DSM 14364</strain>
    </source>
</reference>
<accession>A0A370HJE6</accession>
<dbReference type="AlphaFoldDB" id="A0A370HJE6"/>
<proteinExistence type="predicted"/>
<dbReference type="EMBL" id="QQBB01000005">
    <property type="protein sequence ID" value="RDI58703.1"/>
    <property type="molecule type" value="Genomic_DNA"/>
</dbReference>
<evidence type="ECO:0000313" key="1">
    <source>
        <dbReference type="EMBL" id="RDI58703.1"/>
    </source>
</evidence>
<name>A0A370HJE6_9HYPH</name>
<organism evidence="1 2">
    <name type="scientific">Microvirga subterranea</name>
    <dbReference type="NCBI Taxonomy" id="186651"/>
    <lineage>
        <taxon>Bacteria</taxon>
        <taxon>Pseudomonadati</taxon>
        <taxon>Pseudomonadota</taxon>
        <taxon>Alphaproteobacteria</taxon>
        <taxon>Hyphomicrobiales</taxon>
        <taxon>Methylobacteriaceae</taxon>
        <taxon>Microvirga</taxon>
    </lineage>
</organism>
<evidence type="ECO:0000313" key="2">
    <source>
        <dbReference type="Proteomes" id="UP000254925"/>
    </source>
</evidence>